<dbReference type="EMBL" id="JAHDVG010000471">
    <property type="protein sequence ID" value="KAH1179840.1"/>
    <property type="molecule type" value="Genomic_DNA"/>
</dbReference>
<name>A0A9D3XIT6_9SAUR</name>
<sequence length="118" mass="12474">MGCPRARCCTSLELDPAPWCLALPGLSVCSVLYVPELGSLQAQQLPCQPQLGAASRNQHHMCPAMQETAHACFPLPGEGSAQPQQEEPLLFCPLAPGSLQCPVLGLVLATNVRAALWA</sequence>
<organism evidence="1 2">
    <name type="scientific">Mauremys mutica</name>
    <name type="common">yellowpond turtle</name>
    <dbReference type="NCBI Taxonomy" id="74926"/>
    <lineage>
        <taxon>Eukaryota</taxon>
        <taxon>Metazoa</taxon>
        <taxon>Chordata</taxon>
        <taxon>Craniata</taxon>
        <taxon>Vertebrata</taxon>
        <taxon>Euteleostomi</taxon>
        <taxon>Archelosauria</taxon>
        <taxon>Testudinata</taxon>
        <taxon>Testudines</taxon>
        <taxon>Cryptodira</taxon>
        <taxon>Durocryptodira</taxon>
        <taxon>Testudinoidea</taxon>
        <taxon>Geoemydidae</taxon>
        <taxon>Geoemydinae</taxon>
        <taxon>Mauremys</taxon>
    </lineage>
</organism>
<protein>
    <submittedName>
        <fullName evidence="1">Uncharacterized protein</fullName>
    </submittedName>
</protein>
<keyword evidence="2" id="KW-1185">Reference proteome</keyword>
<accession>A0A9D3XIT6</accession>
<proteinExistence type="predicted"/>
<evidence type="ECO:0000313" key="1">
    <source>
        <dbReference type="EMBL" id="KAH1179840.1"/>
    </source>
</evidence>
<evidence type="ECO:0000313" key="2">
    <source>
        <dbReference type="Proteomes" id="UP000827986"/>
    </source>
</evidence>
<gene>
    <name evidence="1" type="ORF">KIL84_005890</name>
</gene>
<comment type="caution">
    <text evidence="1">The sequence shown here is derived from an EMBL/GenBank/DDBJ whole genome shotgun (WGS) entry which is preliminary data.</text>
</comment>
<dbReference type="AlphaFoldDB" id="A0A9D3XIT6"/>
<reference evidence="1" key="1">
    <citation type="submission" date="2021-09" db="EMBL/GenBank/DDBJ databases">
        <title>The genome of Mauremys mutica provides insights into the evolution of semi-aquatic lifestyle.</title>
        <authorList>
            <person name="Gong S."/>
            <person name="Gao Y."/>
        </authorList>
    </citation>
    <scope>NUCLEOTIDE SEQUENCE</scope>
    <source>
        <strain evidence="1">MM-2020</strain>
        <tissue evidence="1">Muscle</tissue>
    </source>
</reference>
<dbReference type="Proteomes" id="UP000827986">
    <property type="component" value="Unassembled WGS sequence"/>
</dbReference>